<gene>
    <name evidence="4" type="ORF">BED47_01745</name>
</gene>
<feature type="region of interest" description="Disordered" evidence="2">
    <location>
        <begin position="267"/>
        <end position="286"/>
    </location>
</feature>
<accession>A0ABX2ZX17</accession>
<keyword evidence="5" id="KW-1185">Reference proteome</keyword>
<evidence type="ECO:0000259" key="3">
    <source>
        <dbReference type="Pfam" id="PF00561"/>
    </source>
</evidence>
<dbReference type="SUPFAM" id="SSF53474">
    <property type="entry name" value="alpha/beta-Hydrolases"/>
    <property type="match status" value="1"/>
</dbReference>
<dbReference type="GO" id="GO:0016787">
    <property type="term" value="F:hydrolase activity"/>
    <property type="evidence" value="ECO:0007669"/>
    <property type="project" value="UniProtKB-KW"/>
</dbReference>
<evidence type="ECO:0000313" key="5">
    <source>
        <dbReference type="Proteomes" id="UP000094580"/>
    </source>
</evidence>
<evidence type="ECO:0000256" key="2">
    <source>
        <dbReference type="SAM" id="MobiDB-lite"/>
    </source>
</evidence>
<feature type="compositionally biased region" description="Basic residues" evidence="2">
    <location>
        <begin position="269"/>
        <end position="286"/>
    </location>
</feature>
<evidence type="ECO:0000313" key="4">
    <source>
        <dbReference type="EMBL" id="ODG93919.1"/>
    </source>
</evidence>
<feature type="domain" description="AB hydrolase-1" evidence="3">
    <location>
        <begin position="22"/>
        <end position="251"/>
    </location>
</feature>
<reference evidence="4 5" key="1">
    <citation type="submission" date="2016-07" db="EMBL/GenBank/DDBJ databases">
        <authorList>
            <person name="Townsley L."/>
            <person name="Shank E.A."/>
        </authorList>
    </citation>
    <scope>NUCLEOTIDE SEQUENCE [LARGE SCALE GENOMIC DNA]</scope>
    <source>
        <strain evidence="4 5">CH01</strain>
    </source>
</reference>
<proteinExistence type="predicted"/>
<dbReference type="PANTHER" id="PTHR43798:SF31">
    <property type="entry name" value="AB HYDROLASE SUPERFAMILY PROTEIN YCLE"/>
    <property type="match status" value="1"/>
</dbReference>
<evidence type="ECO:0000256" key="1">
    <source>
        <dbReference type="ARBA" id="ARBA00022801"/>
    </source>
</evidence>
<organism evidence="4 5">
    <name type="scientific">Gottfriedia luciferensis</name>
    <dbReference type="NCBI Taxonomy" id="178774"/>
    <lineage>
        <taxon>Bacteria</taxon>
        <taxon>Bacillati</taxon>
        <taxon>Bacillota</taxon>
        <taxon>Bacilli</taxon>
        <taxon>Bacillales</taxon>
        <taxon>Bacillaceae</taxon>
        <taxon>Gottfriedia</taxon>
    </lineage>
</organism>
<dbReference type="PANTHER" id="PTHR43798">
    <property type="entry name" value="MONOACYLGLYCEROL LIPASE"/>
    <property type="match status" value="1"/>
</dbReference>
<dbReference type="Gene3D" id="3.40.50.1820">
    <property type="entry name" value="alpha/beta hydrolase"/>
    <property type="match status" value="1"/>
</dbReference>
<dbReference type="InterPro" id="IPR000073">
    <property type="entry name" value="AB_hydrolase_1"/>
</dbReference>
<dbReference type="Pfam" id="PF00561">
    <property type="entry name" value="Abhydrolase_1"/>
    <property type="match status" value="1"/>
</dbReference>
<dbReference type="RefSeq" id="WP_069032098.1">
    <property type="nucleotide sequence ID" value="NZ_MDKC01000001.1"/>
</dbReference>
<comment type="caution">
    <text evidence="4">The sequence shown here is derived from an EMBL/GenBank/DDBJ whole genome shotgun (WGS) entry which is preliminary data.</text>
</comment>
<dbReference type="InterPro" id="IPR050266">
    <property type="entry name" value="AB_hydrolase_sf"/>
</dbReference>
<dbReference type="EMBL" id="MDKC01000001">
    <property type="protein sequence ID" value="ODG93919.1"/>
    <property type="molecule type" value="Genomic_DNA"/>
</dbReference>
<sequence length="286" mass="33187">MAYVELDSHTKLYYEDHGEGQTIIFVHGVMMSSKFFHKQVPYFSKNYRVITLDLRAHGKSSKVQYGHTVAQYARDLKCFIEKLDLKDVILVGWSMGAFVLWDYVNQFGCKNIKALTVVDQSASDYIWPDWEFGAFDFTILKNVMQSIQEDQNKFNSDFIYGMYKDQPDPKEYKWILKEMNKLPAAIASTIVFNQTAVDYRGTLCNVDIPTLICFGSHGFFPLAAGEFIQKKINGSKFVPFYNSSHLLFLEETDKFNQELDEFFKEVHKSGKRKTKSRKKEKRKAGN</sequence>
<name>A0ABX2ZX17_9BACI</name>
<dbReference type="InterPro" id="IPR029058">
    <property type="entry name" value="AB_hydrolase_fold"/>
</dbReference>
<keyword evidence="1 4" id="KW-0378">Hydrolase</keyword>
<dbReference type="Proteomes" id="UP000094580">
    <property type="component" value="Unassembled WGS sequence"/>
</dbReference>
<protein>
    <submittedName>
        <fullName evidence="4">Alpha/beta hydrolase</fullName>
    </submittedName>
</protein>